<accession>A0A5B7FE41</accession>
<keyword evidence="2" id="KW-1185">Reference proteome</keyword>
<dbReference type="OrthoDB" id="6369662at2759"/>
<protein>
    <submittedName>
        <fullName evidence="1">Uncharacterized protein</fullName>
    </submittedName>
</protein>
<evidence type="ECO:0000313" key="2">
    <source>
        <dbReference type="Proteomes" id="UP000324222"/>
    </source>
</evidence>
<reference evidence="1 2" key="1">
    <citation type="submission" date="2019-05" db="EMBL/GenBank/DDBJ databases">
        <title>Another draft genome of Portunus trituberculatus and its Hox gene families provides insights of decapod evolution.</title>
        <authorList>
            <person name="Jeong J.-H."/>
            <person name="Song I."/>
            <person name="Kim S."/>
            <person name="Choi T."/>
            <person name="Kim D."/>
            <person name="Ryu S."/>
            <person name="Kim W."/>
        </authorList>
    </citation>
    <scope>NUCLEOTIDE SEQUENCE [LARGE SCALE GENOMIC DNA]</scope>
    <source>
        <tissue evidence="1">Muscle</tissue>
    </source>
</reference>
<organism evidence="1 2">
    <name type="scientific">Portunus trituberculatus</name>
    <name type="common">Swimming crab</name>
    <name type="synonym">Neptunus trituberculatus</name>
    <dbReference type="NCBI Taxonomy" id="210409"/>
    <lineage>
        <taxon>Eukaryota</taxon>
        <taxon>Metazoa</taxon>
        <taxon>Ecdysozoa</taxon>
        <taxon>Arthropoda</taxon>
        <taxon>Crustacea</taxon>
        <taxon>Multicrustacea</taxon>
        <taxon>Malacostraca</taxon>
        <taxon>Eumalacostraca</taxon>
        <taxon>Eucarida</taxon>
        <taxon>Decapoda</taxon>
        <taxon>Pleocyemata</taxon>
        <taxon>Brachyura</taxon>
        <taxon>Eubrachyura</taxon>
        <taxon>Portunoidea</taxon>
        <taxon>Portunidae</taxon>
        <taxon>Portuninae</taxon>
        <taxon>Portunus</taxon>
    </lineage>
</organism>
<dbReference type="EMBL" id="VSRR010006955">
    <property type="protein sequence ID" value="MPC45920.1"/>
    <property type="molecule type" value="Genomic_DNA"/>
</dbReference>
<sequence>MFAAVAVATACLLEAEGGIIVDLHMVEEEACDDEDYILLHGHVAASDWTAHKDEELLPLHPYYWMRQHLSCCGDIIMYTTDEGHLHVVVPTGLLCVVLFNLHSGHQGKNSMMCQFRHSMY</sequence>
<dbReference type="AlphaFoldDB" id="A0A5B7FE41"/>
<dbReference type="Proteomes" id="UP000324222">
    <property type="component" value="Unassembled WGS sequence"/>
</dbReference>
<comment type="caution">
    <text evidence="1">The sequence shown here is derived from an EMBL/GenBank/DDBJ whole genome shotgun (WGS) entry which is preliminary data.</text>
</comment>
<proteinExistence type="predicted"/>
<evidence type="ECO:0000313" key="1">
    <source>
        <dbReference type="EMBL" id="MPC45920.1"/>
    </source>
</evidence>
<name>A0A5B7FE41_PORTR</name>
<gene>
    <name evidence="1" type="ORF">E2C01_039626</name>
</gene>